<organism evidence="2">
    <name type="scientific">uncultured Chthoniobacterales bacterium</name>
    <dbReference type="NCBI Taxonomy" id="1836801"/>
    <lineage>
        <taxon>Bacteria</taxon>
        <taxon>Pseudomonadati</taxon>
        <taxon>Verrucomicrobiota</taxon>
        <taxon>Spartobacteria</taxon>
        <taxon>Chthoniobacterales</taxon>
        <taxon>environmental samples</taxon>
    </lineage>
</organism>
<reference evidence="2" key="1">
    <citation type="submission" date="2020-02" db="EMBL/GenBank/DDBJ databases">
        <authorList>
            <person name="Meier V. D."/>
        </authorList>
    </citation>
    <scope>NUCLEOTIDE SEQUENCE</scope>
    <source>
        <strain evidence="2">AVDCRST_MAG42</strain>
    </source>
</reference>
<accession>A0A6J4HP99</accession>
<name>A0A6J4HP99_9BACT</name>
<evidence type="ECO:0000256" key="1">
    <source>
        <dbReference type="SAM" id="MobiDB-lite"/>
    </source>
</evidence>
<dbReference type="AlphaFoldDB" id="A0A6J4HP99"/>
<evidence type="ECO:0000313" key="2">
    <source>
        <dbReference type="EMBL" id="CAA9229008.1"/>
    </source>
</evidence>
<sequence length="52" mass="5919">MLYASVRWPWCADSADCESERSYEKAGGGEHQPHPSLHDREVYPDSELKLNA</sequence>
<proteinExistence type="predicted"/>
<feature type="region of interest" description="Disordered" evidence="1">
    <location>
        <begin position="21"/>
        <end position="52"/>
    </location>
</feature>
<gene>
    <name evidence="2" type="ORF">AVDCRST_MAG42-1023</name>
</gene>
<protein>
    <submittedName>
        <fullName evidence="2">Uncharacterized protein</fullName>
    </submittedName>
</protein>
<dbReference type="EMBL" id="CADCTA010000050">
    <property type="protein sequence ID" value="CAA9229008.1"/>
    <property type="molecule type" value="Genomic_DNA"/>
</dbReference>